<accession>A0A2P2NXV1</accession>
<protein>
    <submittedName>
        <fullName evidence="2">Uncharacterized protein</fullName>
    </submittedName>
</protein>
<dbReference type="AlphaFoldDB" id="A0A2P2NXV1"/>
<reference evidence="2" key="1">
    <citation type="submission" date="2018-02" db="EMBL/GenBank/DDBJ databases">
        <title>Rhizophora mucronata_Transcriptome.</title>
        <authorList>
            <person name="Meera S.P."/>
            <person name="Sreeshan A."/>
            <person name="Augustine A."/>
        </authorList>
    </citation>
    <scope>NUCLEOTIDE SEQUENCE</scope>
    <source>
        <tissue evidence="2">Leaf</tissue>
    </source>
</reference>
<proteinExistence type="predicted"/>
<name>A0A2P2NXV1_RHIMU</name>
<sequence length="39" mass="4702">MTVIRAPPPLISFFFLHFWVSFVLLDSLLVAFRHMHHYD</sequence>
<keyword evidence="1" id="KW-0812">Transmembrane</keyword>
<evidence type="ECO:0000256" key="1">
    <source>
        <dbReference type="SAM" id="Phobius"/>
    </source>
</evidence>
<evidence type="ECO:0000313" key="2">
    <source>
        <dbReference type="EMBL" id="MBX47290.1"/>
    </source>
</evidence>
<dbReference type="EMBL" id="GGEC01066806">
    <property type="protein sequence ID" value="MBX47290.1"/>
    <property type="molecule type" value="Transcribed_RNA"/>
</dbReference>
<keyword evidence="1" id="KW-1133">Transmembrane helix</keyword>
<keyword evidence="1" id="KW-0472">Membrane</keyword>
<organism evidence="2">
    <name type="scientific">Rhizophora mucronata</name>
    <name type="common">Asiatic mangrove</name>
    <dbReference type="NCBI Taxonomy" id="61149"/>
    <lineage>
        <taxon>Eukaryota</taxon>
        <taxon>Viridiplantae</taxon>
        <taxon>Streptophyta</taxon>
        <taxon>Embryophyta</taxon>
        <taxon>Tracheophyta</taxon>
        <taxon>Spermatophyta</taxon>
        <taxon>Magnoliopsida</taxon>
        <taxon>eudicotyledons</taxon>
        <taxon>Gunneridae</taxon>
        <taxon>Pentapetalae</taxon>
        <taxon>rosids</taxon>
        <taxon>fabids</taxon>
        <taxon>Malpighiales</taxon>
        <taxon>Rhizophoraceae</taxon>
        <taxon>Rhizophora</taxon>
    </lineage>
</organism>
<feature type="transmembrane region" description="Helical" evidence="1">
    <location>
        <begin position="12"/>
        <end position="32"/>
    </location>
</feature>